<name>A0A6A4QWZ5_LUPAL</name>
<reference evidence="2" key="1">
    <citation type="journal article" date="2020" name="Nat. Commun.">
        <title>Genome sequence of the cluster root forming white lupin.</title>
        <authorList>
            <person name="Hufnagel B."/>
            <person name="Marques A."/>
            <person name="Soriano A."/>
            <person name="Marques L."/>
            <person name="Divol F."/>
            <person name="Doumas P."/>
            <person name="Sallet E."/>
            <person name="Mancinotti D."/>
            <person name="Carrere S."/>
            <person name="Marande W."/>
            <person name="Arribat S."/>
            <person name="Keller J."/>
            <person name="Huneau C."/>
            <person name="Blein T."/>
            <person name="Aime D."/>
            <person name="Laguerre M."/>
            <person name="Taylor J."/>
            <person name="Schubert V."/>
            <person name="Nelson M."/>
            <person name="Geu-Flores F."/>
            <person name="Crespi M."/>
            <person name="Gallardo-Guerrero K."/>
            <person name="Delaux P.-M."/>
            <person name="Salse J."/>
            <person name="Berges H."/>
            <person name="Guyot R."/>
            <person name="Gouzy J."/>
            <person name="Peret B."/>
        </authorList>
    </citation>
    <scope>NUCLEOTIDE SEQUENCE [LARGE SCALE GENOMIC DNA]</scope>
    <source>
        <strain evidence="2">cv. Amiga</strain>
    </source>
</reference>
<keyword evidence="2" id="KW-1185">Reference proteome</keyword>
<proteinExistence type="predicted"/>
<dbReference type="AlphaFoldDB" id="A0A6A4QWZ5"/>
<dbReference type="Proteomes" id="UP000447434">
    <property type="component" value="Chromosome 3"/>
</dbReference>
<comment type="caution">
    <text evidence="1">The sequence shown here is derived from an EMBL/GenBank/DDBJ whole genome shotgun (WGS) entry which is preliminary data.</text>
</comment>
<evidence type="ECO:0000313" key="1">
    <source>
        <dbReference type="EMBL" id="KAE9618089.1"/>
    </source>
</evidence>
<dbReference type="EMBL" id="WOCE01000003">
    <property type="protein sequence ID" value="KAE9618089.1"/>
    <property type="molecule type" value="Genomic_DNA"/>
</dbReference>
<organism evidence="1 2">
    <name type="scientific">Lupinus albus</name>
    <name type="common">White lupine</name>
    <name type="synonym">Lupinus termis</name>
    <dbReference type="NCBI Taxonomy" id="3870"/>
    <lineage>
        <taxon>Eukaryota</taxon>
        <taxon>Viridiplantae</taxon>
        <taxon>Streptophyta</taxon>
        <taxon>Embryophyta</taxon>
        <taxon>Tracheophyta</taxon>
        <taxon>Spermatophyta</taxon>
        <taxon>Magnoliopsida</taxon>
        <taxon>eudicotyledons</taxon>
        <taxon>Gunneridae</taxon>
        <taxon>Pentapetalae</taxon>
        <taxon>rosids</taxon>
        <taxon>fabids</taxon>
        <taxon>Fabales</taxon>
        <taxon>Fabaceae</taxon>
        <taxon>Papilionoideae</taxon>
        <taxon>50 kb inversion clade</taxon>
        <taxon>genistoids sensu lato</taxon>
        <taxon>core genistoids</taxon>
        <taxon>Genisteae</taxon>
        <taxon>Lupinus</taxon>
    </lineage>
</organism>
<protein>
    <submittedName>
        <fullName evidence="1">Uncharacterized protein</fullName>
    </submittedName>
</protein>
<gene>
    <name evidence="1" type="ORF">Lalb_Chr03g0042451</name>
</gene>
<evidence type="ECO:0000313" key="2">
    <source>
        <dbReference type="Proteomes" id="UP000447434"/>
    </source>
</evidence>
<sequence>MSSFLPFPNPSVIVNISVDHQASEAMMESTKWGSDKSTLLVLVILLSCDLKDFNVSNGVEL</sequence>
<accession>A0A6A4QWZ5</accession>